<dbReference type="Proteomes" id="UP000230671">
    <property type="component" value="Unassembled WGS sequence"/>
</dbReference>
<dbReference type="AlphaFoldDB" id="A0A2H0AZM7"/>
<dbReference type="GO" id="GO:0003824">
    <property type="term" value="F:catalytic activity"/>
    <property type="evidence" value="ECO:0007669"/>
    <property type="project" value="InterPro"/>
</dbReference>
<dbReference type="InterPro" id="IPR011146">
    <property type="entry name" value="HIT-like"/>
</dbReference>
<feature type="domain" description="HIT" evidence="1">
    <location>
        <begin position="14"/>
        <end position="99"/>
    </location>
</feature>
<proteinExistence type="predicted"/>
<sequence length="239" mass="28148">MVKKYCPYCNEKNMKKLLVREKLGMRAIHNLFPTCRGHLTIIPREHRIREFTDITDSLLEDLFDILKELIGFFHSENTLIFWYQGMGKTLEHFHIHFLPMIPPTFWRAVLDRENRQYKVISPVVFPFRVIRDIAELNSDEAISLLRRVRQQQKDLAITSPDGVTSIWVQRKGWDRTLSCFNLFPREKGDNLIQARSQEEKAAGPNKETVYSWVKELKSEIAKKNRLFDRDQFGPGGEVL</sequence>
<dbReference type="Gene3D" id="3.30.428.10">
    <property type="entry name" value="HIT-like"/>
    <property type="match status" value="1"/>
</dbReference>
<dbReference type="InterPro" id="IPR036265">
    <property type="entry name" value="HIT-like_sf"/>
</dbReference>
<accession>A0A2H0AZM7</accession>
<name>A0A2H0AZM7_9BACT</name>
<dbReference type="Pfam" id="PF01230">
    <property type="entry name" value="HIT"/>
    <property type="match status" value="1"/>
</dbReference>
<evidence type="ECO:0000313" key="2">
    <source>
        <dbReference type="EMBL" id="PIP50866.1"/>
    </source>
</evidence>
<evidence type="ECO:0000259" key="1">
    <source>
        <dbReference type="Pfam" id="PF01230"/>
    </source>
</evidence>
<gene>
    <name evidence="2" type="ORF">COX11_01810</name>
</gene>
<dbReference type="EMBL" id="PCSO01000077">
    <property type="protein sequence ID" value="PIP50866.1"/>
    <property type="molecule type" value="Genomic_DNA"/>
</dbReference>
<reference evidence="2 3" key="1">
    <citation type="submission" date="2017-09" db="EMBL/GenBank/DDBJ databases">
        <title>Depth-based differentiation of microbial function through sediment-hosted aquifers and enrichment of novel symbionts in the deep terrestrial subsurface.</title>
        <authorList>
            <person name="Probst A.J."/>
            <person name="Ladd B."/>
            <person name="Jarett J.K."/>
            <person name="Geller-Mcgrath D.E."/>
            <person name="Sieber C.M."/>
            <person name="Emerson J.B."/>
            <person name="Anantharaman K."/>
            <person name="Thomas B.C."/>
            <person name="Malmstrom R."/>
            <person name="Stieglmeier M."/>
            <person name="Klingl A."/>
            <person name="Woyke T."/>
            <person name="Ryan C.M."/>
            <person name="Banfield J.F."/>
        </authorList>
    </citation>
    <scope>NUCLEOTIDE SEQUENCE [LARGE SCALE GENOMIC DNA]</scope>
    <source>
        <strain evidence="2">CG23_combo_of_CG06-09_8_20_14_all_41_73</strain>
    </source>
</reference>
<organism evidence="2 3">
    <name type="scientific">Candidatus Berkelbacteria bacterium CG23_combo_of_CG06-09_8_20_14_all_41_73</name>
    <dbReference type="NCBI Taxonomy" id="1974519"/>
    <lineage>
        <taxon>Bacteria</taxon>
        <taxon>Candidatus Berkelbacteria</taxon>
    </lineage>
</organism>
<comment type="caution">
    <text evidence="2">The sequence shown here is derived from an EMBL/GenBank/DDBJ whole genome shotgun (WGS) entry which is preliminary data.</text>
</comment>
<dbReference type="SUPFAM" id="SSF54197">
    <property type="entry name" value="HIT-like"/>
    <property type="match status" value="1"/>
</dbReference>
<protein>
    <recommendedName>
        <fullName evidence="1">HIT domain-containing protein</fullName>
    </recommendedName>
</protein>
<evidence type="ECO:0000313" key="3">
    <source>
        <dbReference type="Proteomes" id="UP000230671"/>
    </source>
</evidence>